<evidence type="ECO:0000259" key="10">
    <source>
        <dbReference type="PROSITE" id="PS50157"/>
    </source>
</evidence>
<feature type="region of interest" description="Disordered" evidence="9">
    <location>
        <begin position="1"/>
        <end position="21"/>
    </location>
</feature>
<dbReference type="EMBL" id="PDNC01000184">
    <property type="protein sequence ID" value="PGG96257.1"/>
    <property type="molecule type" value="Genomic_DNA"/>
</dbReference>
<feature type="region of interest" description="Disordered" evidence="9">
    <location>
        <begin position="284"/>
        <end position="304"/>
    </location>
</feature>
<feature type="region of interest" description="Disordered" evidence="9">
    <location>
        <begin position="558"/>
        <end position="608"/>
    </location>
</feature>
<dbReference type="PROSITE" id="PS50157">
    <property type="entry name" value="ZINC_FINGER_C2H2_2"/>
    <property type="match status" value="1"/>
</dbReference>
<dbReference type="InterPro" id="IPR051061">
    <property type="entry name" value="Zinc_finger_trans_reg"/>
</dbReference>
<evidence type="ECO:0000256" key="7">
    <source>
        <dbReference type="ARBA" id="ARBA00023242"/>
    </source>
</evidence>
<keyword evidence="3 8" id="KW-0863">Zinc-finger</keyword>
<keyword evidence="6" id="KW-0804">Transcription</keyword>
<dbReference type="Gene3D" id="3.30.160.60">
    <property type="entry name" value="Classic Zinc Finger"/>
    <property type="match status" value="1"/>
</dbReference>
<evidence type="ECO:0000256" key="1">
    <source>
        <dbReference type="ARBA" id="ARBA00004123"/>
    </source>
</evidence>
<evidence type="ECO:0000256" key="8">
    <source>
        <dbReference type="PROSITE-ProRule" id="PRU00042"/>
    </source>
</evidence>
<keyword evidence="5" id="KW-0805">Transcription regulation</keyword>
<dbReference type="InterPro" id="IPR013087">
    <property type="entry name" value="Znf_C2H2_type"/>
</dbReference>
<feature type="compositionally biased region" description="Low complexity" evidence="9">
    <location>
        <begin position="121"/>
        <end position="131"/>
    </location>
</feature>
<accession>A0A2B7WIC4</accession>
<feature type="compositionally biased region" description="Basic residues" evidence="9">
    <location>
        <begin position="10"/>
        <end position="21"/>
    </location>
</feature>
<evidence type="ECO:0000313" key="12">
    <source>
        <dbReference type="Proteomes" id="UP000224080"/>
    </source>
</evidence>
<keyword evidence="7" id="KW-0539">Nucleus</keyword>
<organism evidence="11 12">
    <name type="scientific">Blastomyces parvus</name>
    <dbReference type="NCBI Taxonomy" id="2060905"/>
    <lineage>
        <taxon>Eukaryota</taxon>
        <taxon>Fungi</taxon>
        <taxon>Dikarya</taxon>
        <taxon>Ascomycota</taxon>
        <taxon>Pezizomycotina</taxon>
        <taxon>Eurotiomycetes</taxon>
        <taxon>Eurotiomycetidae</taxon>
        <taxon>Onygenales</taxon>
        <taxon>Ajellomycetaceae</taxon>
        <taxon>Blastomyces</taxon>
    </lineage>
</organism>
<proteinExistence type="predicted"/>
<dbReference type="AlphaFoldDB" id="A0A2B7WIC4"/>
<dbReference type="Proteomes" id="UP000224080">
    <property type="component" value="Unassembled WGS sequence"/>
</dbReference>
<sequence>MDEDGLANAKPHRKHMMRHQKGFQCKIPRCPRKGGFGTINDLERHQASNIHKIKSTRRNRREFKCFGTNCTAKDKIWPRLDNFQQHLRRIHKDENTEGLVQQSNIWYDSVKQSELNGSGGQSSSTSTVQQTLVDPKSYRSNPLHETTQLSNHQPHTYEGTSMDNMTPRNSSHYSQGIQSDDRERHGGNTVNSMSVEAATEDLPGSSREDQGLPLNAGNRWDNIELQQNVKQISRHNDGDRPSSSLLPENQQGPYIDSFTEAVRGLFEAMGKDVPNLRSEQLRDGNGAGLCDAPDVGDSSSKLPDESGMGAYLEIIKNGSKQSRDRALREILKAGLDYLDSSQVDTEVSSPGNTDLASKDAPLQRREKKVFKCRHDGCTRSTGRMSEMKKHEKRHSRPYGCTQPGCYKGFGSKNDWKRHENTQHFQLQRWRCPVKTSPTSHVAIRDETLMEEPDRKDFPPGFLECAQVFDRKDKFQQHLQSEHSLGEKAAKHTVKRNEIGRNGQFQFWCGFCRKLIRLRKEGQDAWDERFDHIDNEHYKQNQTIETWVHLEGHFTKQCEEKGEKTGDVLETSDGLEVAEDVGEKSKSSDGGEEEEPKGNMKSAVPTTSATESILPPFAIPIRGHIPRSPAPGALSRATPGVARQVSLAPATKRKYASTTANSHPGNNTVAHHASSFYSSLMMPGRQQQILSQQTAAPERGGSGYSIPGNQFVPGNTYVDVNGLIPVDNTVPQRAIVSCVSITCRCSAKRLSPFPSSLFFPPRSSKIL</sequence>
<evidence type="ECO:0000256" key="9">
    <source>
        <dbReference type="SAM" id="MobiDB-lite"/>
    </source>
</evidence>
<evidence type="ECO:0000256" key="4">
    <source>
        <dbReference type="ARBA" id="ARBA00022833"/>
    </source>
</evidence>
<dbReference type="PANTHER" id="PTHR46179">
    <property type="entry name" value="ZINC FINGER PROTEIN"/>
    <property type="match status" value="1"/>
</dbReference>
<dbReference type="SMART" id="SM00355">
    <property type="entry name" value="ZnF_C2H2"/>
    <property type="match status" value="5"/>
</dbReference>
<evidence type="ECO:0000313" key="11">
    <source>
        <dbReference type="EMBL" id="PGG96257.1"/>
    </source>
</evidence>
<dbReference type="OrthoDB" id="6077919at2759"/>
<comment type="subcellular location">
    <subcellularLocation>
        <location evidence="1">Nucleus</location>
    </subcellularLocation>
</comment>
<dbReference type="STRING" id="2060905.A0A2B7WIC4"/>
<evidence type="ECO:0000256" key="2">
    <source>
        <dbReference type="ARBA" id="ARBA00022723"/>
    </source>
</evidence>
<protein>
    <recommendedName>
        <fullName evidence="10">C2H2-type domain-containing protein</fullName>
    </recommendedName>
</protein>
<comment type="caution">
    <text evidence="11">The sequence shown here is derived from an EMBL/GenBank/DDBJ whole genome shotgun (WGS) entry which is preliminary data.</text>
</comment>
<keyword evidence="2" id="KW-0479">Metal-binding</keyword>
<dbReference type="PANTHER" id="PTHR46179:SF13">
    <property type="entry name" value="C2H2-TYPE DOMAIN-CONTAINING PROTEIN"/>
    <property type="match status" value="1"/>
</dbReference>
<feature type="compositionally biased region" description="Polar residues" evidence="9">
    <location>
        <begin position="138"/>
        <end position="178"/>
    </location>
</feature>
<feature type="region of interest" description="Disordered" evidence="9">
    <location>
        <begin position="233"/>
        <end position="252"/>
    </location>
</feature>
<evidence type="ECO:0000256" key="5">
    <source>
        <dbReference type="ARBA" id="ARBA00023015"/>
    </source>
</evidence>
<dbReference type="PROSITE" id="PS00028">
    <property type="entry name" value="ZINC_FINGER_C2H2_1"/>
    <property type="match status" value="1"/>
</dbReference>
<feature type="domain" description="C2H2-type" evidence="10">
    <location>
        <begin position="370"/>
        <end position="399"/>
    </location>
</feature>
<keyword evidence="12" id="KW-1185">Reference proteome</keyword>
<feature type="region of interest" description="Disordered" evidence="9">
    <location>
        <begin position="113"/>
        <end position="219"/>
    </location>
</feature>
<evidence type="ECO:0000256" key="6">
    <source>
        <dbReference type="ARBA" id="ARBA00023163"/>
    </source>
</evidence>
<dbReference type="GO" id="GO:0005634">
    <property type="term" value="C:nucleus"/>
    <property type="evidence" value="ECO:0007669"/>
    <property type="project" value="UniProtKB-SubCell"/>
</dbReference>
<dbReference type="GO" id="GO:0006357">
    <property type="term" value="P:regulation of transcription by RNA polymerase II"/>
    <property type="evidence" value="ECO:0007669"/>
    <property type="project" value="TreeGrafter"/>
</dbReference>
<name>A0A2B7WIC4_9EURO</name>
<gene>
    <name evidence="11" type="ORF">GX51_07925</name>
</gene>
<feature type="compositionally biased region" description="Polar residues" evidence="9">
    <location>
        <begin position="241"/>
        <end position="252"/>
    </location>
</feature>
<dbReference type="GO" id="GO:0008270">
    <property type="term" value="F:zinc ion binding"/>
    <property type="evidence" value="ECO:0007669"/>
    <property type="project" value="UniProtKB-KW"/>
</dbReference>
<reference evidence="11 12" key="1">
    <citation type="submission" date="2017-10" db="EMBL/GenBank/DDBJ databases">
        <title>Comparative genomics in systemic dimorphic fungi from Ajellomycetaceae.</title>
        <authorList>
            <person name="Munoz J.F."/>
            <person name="Mcewen J.G."/>
            <person name="Clay O.K."/>
            <person name="Cuomo C.A."/>
        </authorList>
    </citation>
    <scope>NUCLEOTIDE SEQUENCE [LARGE SCALE GENOMIC DNA]</scope>
    <source>
        <strain evidence="11 12">UAMH130</strain>
    </source>
</reference>
<keyword evidence="4" id="KW-0862">Zinc</keyword>
<evidence type="ECO:0000256" key="3">
    <source>
        <dbReference type="ARBA" id="ARBA00022771"/>
    </source>
</evidence>